<dbReference type="AlphaFoldDB" id="A0A8J3TWW3"/>
<sequence length="162" mass="17251">MSGLRAYDASRFSAALSIYAGDVHKELLAALEPVCRDLHTNCAVPPDIREIPDGWEGLASAMFYAPDGSGQGVSVVVGQDPTEQVSRLADQVQEWAVEALWTAGLSAVWPHCPSHPDSHPLVARVACGEAAWFCPKTGELVAPIGQLPAITPPPKGSSRRNR</sequence>
<evidence type="ECO:0000313" key="1">
    <source>
        <dbReference type="EMBL" id="GII34315.1"/>
    </source>
</evidence>
<keyword evidence="2" id="KW-1185">Reference proteome</keyword>
<protein>
    <submittedName>
        <fullName evidence="1">Uncharacterized protein</fullName>
    </submittedName>
</protein>
<dbReference type="EMBL" id="BOOO01000049">
    <property type="protein sequence ID" value="GII34315.1"/>
    <property type="molecule type" value="Genomic_DNA"/>
</dbReference>
<dbReference type="RefSeq" id="WP_203958119.1">
    <property type="nucleotide sequence ID" value="NZ_BOOO01000049.1"/>
</dbReference>
<reference evidence="1 2" key="1">
    <citation type="submission" date="2021-01" db="EMBL/GenBank/DDBJ databases">
        <title>Whole genome shotgun sequence of Planotetraspora mira NBRC 15435.</title>
        <authorList>
            <person name="Komaki H."/>
            <person name="Tamura T."/>
        </authorList>
    </citation>
    <scope>NUCLEOTIDE SEQUENCE [LARGE SCALE GENOMIC DNA]</scope>
    <source>
        <strain evidence="1 2">NBRC 15435</strain>
    </source>
</reference>
<proteinExistence type="predicted"/>
<comment type="caution">
    <text evidence="1">The sequence shown here is derived from an EMBL/GenBank/DDBJ whole genome shotgun (WGS) entry which is preliminary data.</text>
</comment>
<dbReference type="Proteomes" id="UP000650628">
    <property type="component" value="Unassembled WGS sequence"/>
</dbReference>
<accession>A0A8J3TWW3</accession>
<evidence type="ECO:0000313" key="2">
    <source>
        <dbReference type="Proteomes" id="UP000650628"/>
    </source>
</evidence>
<organism evidence="1 2">
    <name type="scientific">Planotetraspora mira</name>
    <dbReference type="NCBI Taxonomy" id="58121"/>
    <lineage>
        <taxon>Bacteria</taxon>
        <taxon>Bacillati</taxon>
        <taxon>Actinomycetota</taxon>
        <taxon>Actinomycetes</taxon>
        <taxon>Streptosporangiales</taxon>
        <taxon>Streptosporangiaceae</taxon>
        <taxon>Planotetraspora</taxon>
    </lineage>
</organism>
<name>A0A8J3TWW3_9ACTN</name>
<gene>
    <name evidence="1" type="ORF">Pmi06nite_77570</name>
</gene>